<keyword evidence="8" id="KW-1185">Reference proteome</keyword>
<evidence type="ECO:0000256" key="3">
    <source>
        <dbReference type="ARBA" id="ARBA00036406"/>
    </source>
</evidence>
<dbReference type="EC" id="3.5.5.1" evidence="4"/>
<evidence type="ECO:0000313" key="7">
    <source>
        <dbReference type="EMBL" id="KAL1610678.1"/>
    </source>
</evidence>
<dbReference type="Pfam" id="PF00795">
    <property type="entry name" value="CN_hydrolase"/>
    <property type="match status" value="1"/>
</dbReference>
<evidence type="ECO:0000256" key="1">
    <source>
        <dbReference type="ARBA" id="ARBA00008129"/>
    </source>
</evidence>
<protein>
    <recommendedName>
        <fullName evidence="4">nitrilase</fullName>
        <ecNumber evidence="4">3.5.5.1</ecNumber>
    </recommendedName>
</protein>
<name>A0ABR3S2K3_9PLEO</name>
<gene>
    <name evidence="7" type="ORF">SLS60_002348</name>
</gene>
<dbReference type="PROSITE" id="PS50263">
    <property type="entry name" value="CN_HYDROLASE"/>
    <property type="match status" value="1"/>
</dbReference>
<comment type="catalytic activity">
    <reaction evidence="3">
        <text>a nitrile + 2 H2O = a carboxylate + NH4(+)</text>
        <dbReference type="Rhea" id="RHEA:21724"/>
        <dbReference type="ChEBI" id="CHEBI:15377"/>
        <dbReference type="ChEBI" id="CHEBI:18379"/>
        <dbReference type="ChEBI" id="CHEBI:28938"/>
        <dbReference type="ChEBI" id="CHEBI:29067"/>
        <dbReference type="EC" id="3.5.5.1"/>
    </reaction>
</comment>
<feature type="domain" description="CN hydrolase" evidence="6">
    <location>
        <begin position="6"/>
        <end position="293"/>
    </location>
</feature>
<dbReference type="Gene3D" id="3.60.110.10">
    <property type="entry name" value="Carbon-nitrogen hydrolase"/>
    <property type="match status" value="1"/>
</dbReference>
<dbReference type="CDD" id="cd07564">
    <property type="entry name" value="nitrilases_CHs"/>
    <property type="match status" value="1"/>
</dbReference>
<organism evidence="7 8">
    <name type="scientific">Paraconiothyrium brasiliense</name>
    <dbReference type="NCBI Taxonomy" id="300254"/>
    <lineage>
        <taxon>Eukaryota</taxon>
        <taxon>Fungi</taxon>
        <taxon>Dikarya</taxon>
        <taxon>Ascomycota</taxon>
        <taxon>Pezizomycotina</taxon>
        <taxon>Dothideomycetes</taxon>
        <taxon>Pleosporomycetidae</taxon>
        <taxon>Pleosporales</taxon>
        <taxon>Massarineae</taxon>
        <taxon>Didymosphaeriaceae</taxon>
        <taxon>Paraconiothyrium</taxon>
    </lineage>
</organism>
<comment type="caution">
    <text evidence="7">The sequence shown here is derived from an EMBL/GenBank/DDBJ whole genome shotgun (WGS) entry which is preliminary data.</text>
</comment>
<evidence type="ECO:0000256" key="5">
    <source>
        <dbReference type="PROSITE-ProRule" id="PRU10139"/>
    </source>
</evidence>
<feature type="active site" description="Proton acceptor" evidence="5">
    <location>
        <position position="46"/>
    </location>
</feature>
<comment type="similarity">
    <text evidence="1">Belongs to the carbon-nitrogen hydrolase superfamily. Nitrilase family.</text>
</comment>
<evidence type="ECO:0000256" key="2">
    <source>
        <dbReference type="ARBA" id="ARBA00022801"/>
    </source>
</evidence>
<dbReference type="Proteomes" id="UP001521785">
    <property type="component" value="Unassembled WGS sequence"/>
</dbReference>
<dbReference type="SUPFAM" id="SSF56317">
    <property type="entry name" value="Carbon-nitrogen hydrolase"/>
    <property type="match status" value="1"/>
</dbReference>
<dbReference type="InterPro" id="IPR036526">
    <property type="entry name" value="C-N_Hydrolase_sf"/>
</dbReference>
<dbReference type="InterPro" id="IPR000132">
    <property type="entry name" value="Nitrilase/CN_hydratase_CS"/>
</dbReference>
<dbReference type="InterPro" id="IPR003010">
    <property type="entry name" value="C-N_Hydrolase"/>
</dbReference>
<dbReference type="InterPro" id="IPR044149">
    <property type="entry name" value="Nitrilases_CHs"/>
</dbReference>
<evidence type="ECO:0000313" key="8">
    <source>
        <dbReference type="Proteomes" id="UP001521785"/>
    </source>
</evidence>
<reference evidence="7 8" key="1">
    <citation type="submission" date="2024-02" db="EMBL/GenBank/DDBJ databases">
        <title>De novo assembly and annotation of 12 fungi associated with fruit tree decline syndrome in Ontario, Canada.</title>
        <authorList>
            <person name="Sulman M."/>
            <person name="Ellouze W."/>
            <person name="Ilyukhin E."/>
        </authorList>
    </citation>
    <scope>NUCLEOTIDE SEQUENCE [LARGE SCALE GENOMIC DNA]</scope>
    <source>
        <strain evidence="7 8">M42-189</strain>
    </source>
</reference>
<dbReference type="PANTHER" id="PTHR46044">
    <property type="entry name" value="NITRILASE"/>
    <property type="match status" value="1"/>
</dbReference>
<dbReference type="EMBL" id="JAKJXO020000002">
    <property type="protein sequence ID" value="KAL1610678.1"/>
    <property type="molecule type" value="Genomic_DNA"/>
</dbReference>
<evidence type="ECO:0000259" key="6">
    <source>
        <dbReference type="PROSITE" id="PS50263"/>
    </source>
</evidence>
<dbReference type="PROSITE" id="PS00920">
    <property type="entry name" value="NITRIL_CHT_1"/>
    <property type="match status" value="1"/>
</dbReference>
<accession>A0ABR3S2K3</accession>
<dbReference type="PANTHER" id="PTHR46044:SF14">
    <property type="entry name" value="ARYLACETONITRILASE"/>
    <property type="match status" value="1"/>
</dbReference>
<sequence length="335" mass="36745">MPSRTLRVAVTQAEPEWFDLQGTVDKTNRLIAEAAGNGAKLITFPEVWIPGYPGWIWARLVDPVLSTRYIQNSMAVDGPEMQSIQKTAQENSIAVVLGFSERTSSNSLYISQVIISPQGEILLKRRKLKPTHMERTVYGDGSGSDLTNVAEVDFGSGVGKVKVGTLACWEHTQPLLKYNTYSQEEVVHVAMWPPMDPFGAQPAPENPGMFSMSHDGAFALSTTHAIEGGTFVLYTTAVCTEKGIDACQSKEGVIFREPGGGHAAVIGPDGRRLTKDLECGPTKEGILFADLELDKGLGVRSFMDVVGHYSRPDLLWLGVDRHEKKCVVERPREQQ</sequence>
<evidence type="ECO:0000256" key="4">
    <source>
        <dbReference type="ARBA" id="ARBA00039045"/>
    </source>
</evidence>
<keyword evidence="2" id="KW-0378">Hydrolase</keyword>
<proteinExistence type="inferred from homology"/>